<dbReference type="KEGG" id="sol:Ssol_2382"/>
<name>D0KVD0_SACS9</name>
<protein>
    <submittedName>
        <fullName evidence="1">Uncharacterized protein</fullName>
    </submittedName>
</protein>
<proteinExistence type="predicted"/>
<dbReference type="EMBL" id="CP001800">
    <property type="protein sequence ID" value="ACX92544.1"/>
    <property type="molecule type" value="Genomic_DNA"/>
</dbReference>
<organism evidence="1">
    <name type="scientific">Saccharolobus solfataricus (strain 98/2)</name>
    <name type="common">Sulfolobus solfataricus</name>
    <dbReference type="NCBI Taxonomy" id="555311"/>
    <lineage>
        <taxon>Archaea</taxon>
        <taxon>Thermoproteota</taxon>
        <taxon>Thermoprotei</taxon>
        <taxon>Sulfolobales</taxon>
        <taxon>Sulfolobaceae</taxon>
        <taxon>Saccharolobus</taxon>
    </lineage>
</organism>
<sequence>MCLSNKNCVASQTIYFMLAFYFEYVHSVPAKLNIADYT</sequence>
<reference evidence="1" key="1">
    <citation type="submission" date="2009-10" db="EMBL/GenBank/DDBJ databases">
        <title>Complete sequence of Sulfolobus solfataricus 98/2.</title>
        <authorList>
            <consortium name="US DOE Joint Genome Institute"/>
            <person name="Lucas S."/>
            <person name="Copeland A."/>
            <person name="Lapidus A."/>
            <person name="Glavina del Rio T."/>
            <person name="Tice H."/>
            <person name="Bruce D."/>
            <person name="Goodwin L."/>
            <person name="Pitluck S."/>
            <person name="Munk A.C."/>
            <person name="Brettin T."/>
            <person name="Detter J.C."/>
            <person name="Han C."/>
            <person name="Tapia R."/>
            <person name="Larimer F."/>
            <person name="Land M."/>
            <person name="Hauser L."/>
            <person name="Kyrpides N."/>
            <person name="Ovchinnikova G."/>
            <person name="Mead D."/>
        </authorList>
    </citation>
    <scope>NUCLEOTIDE SEQUENCE [LARGE SCALE GENOMIC DNA]</scope>
    <source>
        <strain evidence="1">98/2</strain>
    </source>
</reference>
<evidence type="ECO:0000313" key="1">
    <source>
        <dbReference type="EMBL" id="ACX92544.1"/>
    </source>
</evidence>
<accession>D0KVD0</accession>
<dbReference type="HOGENOM" id="CLU_3323169_0_0_2"/>
<gene>
    <name evidence="1" type="ordered locus">Ssol_2382</name>
</gene>
<dbReference type="AlphaFoldDB" id="D0KVD0"/>